<keyword evidence="5" id="KW-0698">rRNA processing</keyword>
<keyword evidence="7 12" id="KW-0378">Hydrolase</keyword>
<evidence type="ECO:0000256" key="9">
    <source>
        <dbReference type="ARBA" id="ARBA00022840"/>
    </source>
</evidence>
<evidence type="ECO:0000256" key="3">
    <source>
        <dbReference type="ARBA" id="ARBA00012552"/>
    </source>
</evidence>
<feature type="domain" description="Helicase C-terminal" evidence="15">
    <location>
        <begin position="452"/>
        <end position="617"/>
    </location>
</feature>
<comment type="similarity">
    <text evidence="2">Belongs to the DEAD box helicase family. DDX5/DBP2 subfamily.</text>
</comment>
<keyword evidence="8 12" id="KW-0347">Helicase</keyword>
<evidence type="ECO:0000256" key="6">
    <source>
        <dbReference type="ARBA" id="ARBA00022741"/>
    </source>
</evidence>
<dbReference type="InterPro" id="IPR001650">
    <property type="entry name" value="Helicase_C-like"/>
</dbReference>
<dbReference type="InterPro" id="IPR014001">
    <property type="entry name" value="Helicase_ATP-bd"/>
</dbReference>
<evidence type="ECO:0000313" key="17">
    <source>
        <dbReference type="Proteomes" id="UP000218231"/>
    </source>
</evidence>
<evidence type="ECO:0000256" key="11">
    <source>
        <dbReference type="ARBA" id="ARBA00037449"/>
    </source>
</evidence>
<gene>
    <name evidence="16" type="ORF">WR25_23111</name>
</gene>
<dbReference type="GO" id="GO:0043186">
    <property type="term" value="C:P granule"/>
    <property type="evidence" value="ECO:0007669"/>
    <property type="project" value="UniProtKB-ARBA"/>
</dbReference>
<evidence type="ECO:0000256" key="7">
    <source>
        <dbReference type="ARBA" id="ARBA00022801"/>
    </source>
</evidence>
<evidence type="ECO:0000256" key="1">
    <source>
        <dbReference type="ARBA" id="ARBA00004604"/>
    </source>
</evidence>
<evidence type="ECO:0000256" key="8">
    <source>
        <dbReference type="ARBA" id="ARBA00022806"/>
    </source>
</evidence>
<keyword evidence="6 12" id="KW-0547">Nucleotide-binding</keyword>
<evidence type="ECO:0000259" key="15">
    <source>
        <dbReference type="PROSITE" id="PS51194"/>
    </source>
</evidence>
<dbReference type="InterPro" id="IPR000629">
    <property type="entry name" value="RNA-helicase_DEAD-box_CS"/>
</dbReference>
<keyword evidence="10" id="KW-0539">Nucleus</keyword>
<evidence type="ECO:0000256" key="4">
    <source>
        <dbReference type="ARBA" id="ARBA00022517"/>
    </source>
</evidence>
<dbReference type="SUPFAM" id="SSF52540">
    <property type="entry name" value="P-loop containing nucleoside triphosphate hydrolases"/>
    <property type="match status" value="1"/>
</dbReference>
<dbReference type="EC" id="3.6.4.13" evidence="3"/>
<dbReference type="InterPro" id="IPR044742">
    <property type="entry name" value="DEAD/DEAH_RhlB"/>
</dbReference>
<dbReference type="PROSITE" id="PS51194">
    <property type="entry name" value="HELICASE_CTER"/>
    <property type="match status" value="1"/>
</dbReference>
<proteinExistence type="inferred from homology"/>
<evidence type="ECO:0000259" key="14">
    <source>
        <dbReference type="PROSITE" id="PS51192"/>
    </source>
</evidence>
<evidence type="ECO:0000256" key="2">
    <source>
        <dbReference type="ARBA" id="ARBA00009334"/>
    </source>
</evidence>
<dbReference type="InterPro" id="IPR011545">
    <property type="entry name" value="DEAD/DEAH_box_helicase_dom"/>
</dbReference>
<dbReference type="AlphaFoldDB" id="A0A2A2LQI3"/>
<dbReference type="PROSITE" id="PS51192">
    <property type="entry name" value="HELICASE_ATP_BIND_1"/>
    <property type="match status" value="1"/>
</dbReference>
<dbReference type="Pfam" id="PF00271">
    <property type="entry name" value="Helicase_C"/>
    <property type="match status" value="1"/>
</dbReference>
<evidence type="ECO:0000256" key="13">
    <source>
        <dbReference type="SAM" id="MobiDB-lite"/>
    </source>
</evidence>
<comment type="subcellular location">
    <subcellularLocation>
        <location evidence="1">Nucleus</location>
        <location evidence="1">Nucleolus</location>
    </subcellularLocation>
</comment>
<dbReference type="CDD" id="cd00268">
    <property type="entry name" value="DEADc"/>
    <property type="match status" value="1"/>
</dbReference>
<dbReference type="EMBL" id="LIAE01006518">
    <property type="protein sequence ID" value="PAV88483.1"/>
    <property type="molecule type" value="Genomic_DNA"/>
</dbReference>
<dbReference type="STRING" id="2018661.A0A2A2LQI3"/>
<dbReference type="GO" id="GO:0003724">
    <property type="term" value="F:RNA helicase activity"/>
    <property type="evidence" value="ECO:0007669"/>
    <property type="project" value="UniProtKB-EC"/>
</dbReference>
<dbReference type="GO" id="GO:0016787">
    <property type="term" value="F:hydrolase activity"/>
    <property type="evidence" value="ECO:0007669"/>
    <property type="project" value="UniProtKB-KW"/>
</dbReference>
<dbReference type="Pfam" id="PF00270">
    <property type="entry name" value="DEAD"/>
    <property type="match status" value="1"/>
</dbReference>
<name>A0A2A2LQI3_9BILA</name>
<dbReference type="OrthoDB" id="5874773at2759"/>
<keyword evidence="17" id="KW-1185">Reference proteome</keyword>
<reference evidence="16 17" key="1">
    <citation type="journal article" date="2017" name="Curr. Biol.">
        <title>Genome architecture and evolution of a unichromosomal asexual nematode.</title>
        <authorList>
            <person name="Fradin H."/>
            <person name="Zegar C."/>
            <person name="Gutwein M."/>
            <person name="Lucas J."/>
            <person name="Kovtun M."/>
            <person name="Corcoran D."/>
            <person name="Baugh L.R."/>
            <person name="Kiontke K."/>
            <person name="Gunsalus K."/>
            <person name="Fitch D.H."/>
            <person name="Piano F."/>
        </authorList>
    </citation>
    <scope>NUCLEOTIDE SEQUENCE [LARGE SCALE GENOMIC DNA]</scope>
    <source>
        <strain evidence="16">PF1309</strain>
    </source>
</reference>
<comment type="caution">
    <text evidence="16">The sequence shown here is derived from an EMBL/GenBank/DDBJ whole genome shotgun (WGS) entry which is preliminary data.</text>
</comment>
<dbReference type="PANTHER" id="PTHR47958">
    <property type="entry name" value="ATP-DEPENDENT RNA HELICASE DBP3"/>
    <property type="match status" value="1"/>
</dbReference>
<dbReference type="GO" id="GO:0003676">
    <property type="term" value="F:nucleic acid binding"/>
    <property type="evidence" value="ECO:0007669"/>
    <property type="project" value="InterPro"/>
</dbReference>
<dbReference type="InterPro" id="IPR027417">
    <property type="entry name" value="P-loop_NTPase"/>
</dbReference>
<dbReference type="GO" id="GO:0005524">
    <property type="term" value="F:ATP binding"/>
    <property type="evidence" value="ECO:0007669"/>
    <property type="project" value="UniProtKB-KW"/>
</dbReference>
<keyword evidence="9 12" id="KW-0067">ATP-binding</keyword>
<dbReference type="SMART" id="SM00490">
    <property type="entry name" value="HELICc"/>
    <property type="match status" value="1"/>
</dbReference>
<dbReference type="PROSITE" id="PS00039">
    <property type="entry name" value="DEAD_ATP_HELICASE"/>
    <property type="match status" value="1"/>
</dbReference>
<dbReference type="Proteomes" id="UP000218231">
    <property type="component" value="Unassembled WGS sequence"/>
</dbReference>
<feature type="domain" description="Helicase ATP-binding" evidence="14">
    <location>
        <begin position="214"/>
        <end position="411"/>
    </location>
</feature>
<protein>
    <recommendedName>
        <fullName evidence="3">RNA helicase</fullName>
        <ecNumber evidence="3">3.6.4.13</ecNumber>
    </recommendedName>
</protein>
<evidence type="ECO:0000256" key="5">
    <source>
        <dbReference type="ARBA" id="ARBA00022552"/>
    </source>
</evidence>
<comment type="function">
    <text evidence="11">ATP-dependent RNA helicase required for 60S ribosomal subunit synthesis. Involved in efficient pre-rRNA processing, predominantly at site A3, which is necessary for the normal formation of 25S and 5.8S rRNAs.</text>
</comment>
<feature type="region of interest" description="Disordered" evidence="13">
    <location>
        <begin position="634"/>
        <end position="655"/>
    </location>
</feature>
<organism evidence="16 17">
    <name type="scientific">Diploscapter pachys</name>
    <dbReference type="NCBI Taxonomy" id="2018661"/>
    <lineage>
        <taxon>Eukaryota</taxon>
        <taxon>Metazoa</taxon>
        <taxon>Ecdysozoa</taxon>
        <taxon>Nematoda</taxon>
        <taxon>Chromadorea</taxon>
        <taxon>Rhabditida</taxon>
        <taxon>Rhabditina</taxon>
        <taxon>Rhabditomorpha</taxon>
        <taxon>Rhabditoidea</taxon>
        <taxon>Rhabditidae</taxon>
        <taxon>Diploscapter</taxon>
    </lineage>
</organism>
<evidence type="ECO:0000313" key="16">
    <source>
        <dbReference type="EMBL" id="PAV88483.1"/>
    </source>
</evidence>
<accession>A0A2A2LQI3</accession>
<dbReference type="SMART" id="SM00487">
    <property type="entry name" value="DEXDc"/>
    <property type="match status" value="1"/>
</dbReference>
<sequence>MSPKWTFNAFFTQKCQLYFCFQRRVDVDSEAFYLQDDVELRGNEKRYTPLNPPPVERVDRNMTPFLRRKKPKGPDLAPNLNRLIQQERMDNEQLGYSNETGRDASFPGGLDPSFFLPGSSAFGGRNLTNKASHRHRDQVNLSEERPFHEAGEQFEQEIEFGEQNTAIDYASGTPLEHKFIIDDFGDSRIGLDPLFVRIIKQVFPKPMPVQKRAIPCVLTGQQLMCETPTGSGKTAAYLIPAIQIALQAKRTNNYSSPYVLIIGNTNNLMEQIYNVAKTLIQYDPIMEASPLGIRLLPCFSSAGSGRIPSYDGKSEICICTTGRLLPAVDNKSINLADVRLVVLDEADKMVNNDFGEAIVKLHKLILEQKKHVHCLRDGDPRLHYQIVSFTATLERHDNFIYFNQYLQEIYRQRVPTHIFMTANSLIEQRVIKLMTPNTLNPLHYAFWQRKFLLQQLLDRDLQRQEADQDDEYFDKRTVVFVETRKSCIFWCTYLVLNGYKFNMISGDLPHEMVHKILADLREGRIQGVVTTNKMARGMDIQGIEHIIILEIIGRTGRIGHRGRSTVIFDQIADAKHAKPLLKCLSDRKQKIPRWLFDMVVAEARYQKDMSIQMQPMETLQNAEFERQYVEEAVQDSGAQADEPLEQFDNFDPYDPANLQEEWLPLISDEDETTNS</sequence>
<evidence type="ECO:0000256" key="12">
    <source>
        <dbReference type="RuleBase" id="RU000492"/>
    </source>
</evidence>
<evidence type="ECO:0000256" key="10">
    <source>
        <dbReference type="ARBA" id="ARBA00023242"/>
    </source>
</evidence>
<dbReference type="Gene3D" id="3.40.50.300">
    <property type="entry name" value="P-loop containing nucleotide triphosphate hydrolases"/>
    <property type="match status" value="2"/>
</dbReference>
<keyword evidence="4" id="KW-0690">Ribosome biogenesis</keyword>